<evidence type="ECO:0000256" key="7">
    <source>
        <dbReference type="SAM" id="Phobius"/>
    </source>
</evidence>
<feature type="transmembrane region" description="Helical" evidence="7">
    <location>
        <begin position="189"/>
        <end position="211"/>
    </location>
</feature>
<evidence type="ECO:0000313" key="9">
    <source>
        <dbReference type="EMBL" id="TCP54275.1"/>
    </source>
</evidence>
<evidence type="ECO:0000313" key="10">
    <source>
        <dbReference type="Proteomes" id="UP000294911"/>
    </source>
</evidence>
<feature type="transmembrane region" description="Helical" evidence="7">
    <location>
        <begin position="56"/>
        <end position="77"/>
    </location>
</feature>
<dbReference type="InterPro" id="IPR011701">
    <property type="entry name" value="MFS"/>
</dbReference>
<feature type="transmembrane region" description="Helical" evidence="7">
    <location>
        <begin position="371"/>
        <end position="391"/>
    </location>
</feature>
<evidence type="ECO:0000256" key="6">
    <source>
        <dbReference type="ARBA" id="ARBA00023136"/>
    </source>
</evidence>
<dbReference type="OrthoDB" id="3285778at2"/>
<dbReference type="SUPFAM" id="SSF103473">
    <property type="entry name" value="MFS general substrate transporter"/>
    <property type="match status" value="1"/>
</dbReference>
<proteinExistence type="predicted"/>
<comment type="subcellular location">
    <subcellularLocation>
        <location evidence="1">Cell membrane</location>
        <topology evidence="1">Multi-pass membrane protein</topology>
    </subcellularLocation>
</comment>
<dbReference type="PANTHER" id="PTHR23517">
    <property type="entry name" value="RESISTANCE PROTEIN MDTM, PUTATIVE-RELATED-RELATED"/>
    <property type="match status" value="1"/>
</dbReference>
<accession>A0A4R2R4H9</accession>
<evidence type="ECO:0000256" key="1">
    <source>
        <dbReference type="ARBA" id="ARBA00004651"/>
    </source>
</evidence>
<dbReference type="GO" id="GO:0022857">
    <property type="term" value="F:transmembrane transporter activity"/>
    <property type="evidence" value="ECO:0007669"/>
    <property type="project" value="InterPro"/>
</dbReference>
<evidence type="ECO:0000256" key="2">
    <source>
        <dbReference type="ARBA" id="ARBA00022448"/>
    </source>
</evidence>
<feature type="transmembrane region" description="Helical" evidence="7">
    <location>
        <begin position="122"/>
        <end position="142"/>
    </location>
</feature>
<keyword evidence="6 7" id="KW-0472">Membrane</keyword>
<reference evidence="9 10" key="1">
    <citation type="submission" date="2019-03" db="EMBL/GenBank/DDBJ databases">
        <title>Genomic Encyclopedia of Type Strains, Phase IV (KMG-IV): sequencing the most valuable type-strain genomes for metagenomic binning, comparative biology and taxonomic classification.</title>
        <authorList>
            <person name="Goeker M."/>
        </authorList>
    </citation>
    <scope>NUCLEOTIDE SEQUENCE [LARGE SCALE GENOMIC DNA]</scope>
    <source>
        <strain evidence="9 10">DSM 45765</strain>
    </source>
</reference>
<dbReference type="InterPro" id="IPR050171">
    <property type="entry name" value="MFS_Transporters"/>
</dbReference>
<keyword evidence="4 7" id="KW-0812">Transmembrane</keyword>
<feature type="transmembrane region" description="Helical" evidence="7">
    <location>
        <begin position="163"/>
        <end position="183"/>
    </location>
</feature>
<dbReference type="EMBL" id="SLXQ01000003">
    <property type="protein sequence ID" value="TCP54275.1"/>
    <property type="molecule type" value="Genomic_DNA"/>
</dbReference>
<dbReference type="GO" id="GO:0005886">
    <property type="term" value="C:plasma membrane"/>
    <property type="evidence" value="ECO:0007669"/>
    <property type="project" value="UniProtKB-SubCell"/>
</dbReference>
<dbReference type="PROSITE" id="PS50850">
    <property type="entry name" value="MFS"/>
    <property type="match status" value="1"/>
</dbReference>
<keyword evidence="10" id="KW-1185">Reference proteome</keyword>
<name>A0A4R2R4H9_9PSEU</name>
<dbReference type="PANTHER" id="PTHR23517:SF2">
    <property type="entry name" value="MULTIDRUG RESISTANCE PROTEIN MDTH"/>
    <property type="match status" value="1"/>
</dbReference>
<dbReference type="CDD" id="cd17329">
    <property type="entry name" value="MFS_MdtH_MDR_like"/>
    <property type="match status" value="1"/>
</dbReference>
<evidence type="ECO:0000256" key="3">
    <source>
        <dbReference type="ARBA" id="ARBA00022475"/>
    </source>
</evidence>
<keyword evidence="2" id="KW-0813">Transport</keyword>
<protein>
    <submittedName>
        <fullName evidence="9">Putative MFS family arabinose efflux permease</fullName>
    </submittedName>
</protein>
<evidence type="ECO:0000256" key="4">
    <source>
        <dbReference type="ARBA" id="ARBA00022692"/>
    </source>
</evidence>
<dbReference type="Proteomes" id="UP000294911">
    <property type="component" value="Unassembled WGS sequence"/>
</dbReference>
<evidence type="ECO:0000256" key="5">
    <source>
        <dbReference type="ARBA" id="ARBA00022989"/>
    </source>
</evidence>
<dbReference type="InterPro" id="IPR036259">
    <property type="entry name" value="MFS_trans_sf"/>
</dbReference>
<feature type="domain" description="Major facilitator superfamily (MFS) profile" evidence="8">
    <location>
        <begin position="31"/>
        <end position="428"/>
    </location>
</feature>
<dbReference type="InterPro" id="IPR020846">
    <property type="entry name" value="MFS_dom"/>
</dbReference>
<evidence type="ECO:0000259" key="8">
    <source>
        <dbReference type="PROSITE" id="PS50850"/>
    </source>
</evidence>
<feature type="transmembrane region" description="Helical" evidence="7">
    <location>
        <begin position="302"/>
        <end position="323"/>
    </location>
</feature>
<feature type="transmembrane region" description="Helical" evidence="7">
    <location>
        <begin position="270"/>
        <end position="290"/>
    </location>
</feature>
<feature type="transmembrane region" description="Helical" evidence="7">
    <location>
        <begin position="98"/>
        <end position="116"/>
    </location>
</feature>
<feature type="transmembrane region" description="Helical" evidence="7">
    <location>
        <begin position="21"/>
        <end position="50"/>
    </location>
</feature>
<dbReference type="AlphaFoldDB" id="A0A4R2R4H9"/>
<dbReference type="RefSeq" id="WP_132877026.1">
    <property type="nucleotide sequence ID" value="NZ_SLXQ01000003.1"/>
</dbReference>
<keyword evidence="5 7" id="KW-1133">Transmembrane helix</keyword>
<keyword evidence="3" id="KW-1003">Cell membrane</keyword>
<feature type="transmembrane region" description="Helical" evidence="7">
    <location>
        <begin position="403"/>
        <end position="423"/>
    </location>
</feature>
<gene>
    <name evidence="9" type="ORF">EV191_103319</name>
</gene>
<organism evidence="9 10">
    <name type="scientific">Tamaricihabitans halophyticus</name>
    <dbReference type="NCBI Taxonomy" id="1262583"/>
    <lineage>
        <taxon>Bacteria</taxon>
        <taxon>Bacillati</taxon>
        <taxon>Actinomycetota</taxon>
        <taxon>Actinomycetes</taxon>
        <taxon>Pseudonocardiales</taxon>
        <taxon>Pseudonocardiaceae</taxon>
        <taxon>Tamaricihabitans</taxon>
    </lineage>
</organism>
<dbReference type="Gene3D" id="1.20.1250.20">
    <property type="entry name" value="MFS general substrate transporter like domains"/>
    <property type="match status" value="1"/>
</dbReference>
<sequence length="436" mass="45702">MSTRTKVRARSTDNLARRWALLGRFGALPIVPQLLLLSSLAFNLGFYLVLPFLATHLATDLAMAGWIVGMVLGLRTFSQQGLFFLGGALADRFGTKPVVLYGCIIRIAGFVVLAFAAELPMLIIGTVLTGFAAALFSPAVEAELARQSGELEQREVIARADMFALYAVFAQVGAVTGPLAGAFLLSVDFTVTCLAAAGVFVLILFAFLRWLPREPAAHQGEPMLAGWAQVLHNRQFLIFAATYSTWLLSYNQLYLALPVELERATGGTSALGWLFALAAGMVVVGQLPIATFARRRLGSARALPIGFALLAASFATVAMAVGFAPPAGALAYAPAVALVVLLTLGQMAAVPVAQDAVARLAGEQRLGAHFGVLHTAGGVAVLLGSSALGSLLDGARTSGPAAVLPWALTAALPAISAVVLIWLTRRSPALRSDVHC</sequence>
<feature type="transmembrane region" description="Helical" evidence="7">
    <location>
        <begin position="329"/>
        <end position="350"/>
    </location>
</feature>
<comment type="caution">
    <text evidence="9">The sequence shown here is derived from an EMBL/GenBank/DDBJ whole genome shotgun (WGS) entry which is preliminary data.</text>
</comment>
<dbReference type="Pfam" id="PF07690">
    <property type="entry name" value="MFS_1"/>
    <property type="match status" value="1"/>
</dbReference>
<feature type="transmembrane region" description="Helical" evidence="7">
    <location>
        <begin position="231"/>
        <end position="250"/>
    </location>
</feature>